<dbReference type="CDD" id="cd02440">
    <property type="entry name" value="AdoMet_MTases"/>
    <property type="match status" value="1"/>
</dbReference>
<evidence type="ECO:0000313" key="10">
    <source>
        <dbReference type="Proteomes" id="UP001499988"/>
    </source>
</evidence>
<evidence type="ECO:0000256" key="3">
    <source>
        <dbReference type="ARBA" id="ARBA00011977"/>
    </source>
</evidence>
<accession>A0ABP9EC43</accession>
<evidence type="ECO:0000256" key="2">
    <source>
        <dbReference type="ARBA" id="ARBA00003015"/>
    </source>
</evidence>
<reference evidence="10" key="1">
    <citation type="journal article" date="2019" name="Int. J. Syst. Evol. Microbiol.">
        <title>The Global Catalogue of Microorganisms (GCM) 10K type strain sequencing project: providing services to taxonomists for standard genome sequencing and annotation.</title>
        <authorList>
            <consortium name="The Broad Institute Genomics Platform"/>
            <consortium name="The Broad Institute Genome Sequencing Center for Infectious Disease"/>
            <person name="Wu L."/>
            <person name="Ma J."/>
        </authorList>
    </citation>
    <scope>NUCLEOTIDE SEQUENCE [LARGE SCALE GENOMIC DNA]</scope>
    <source>
        <strain evidence="10">JCM 18401</strain>
    </source>
</reference>
<evidence type="ECO:0000256" key="4">
    <source>
        <dbReference type="ARBA" id="ARBA00022603"/>
    </source>
</evidence>
<gene>
    <name evidence="9" type="ORF">GCM10023333_03710</name>
</gene>
<keyword evidence="7" id="KW-0819">tRNA processing</keyword>
<dbReference type="Gene3D" id="3.40.50.150">
    <property type="entry name" value="Vaccinia Virus protein VP39"/>
    <property type="match status" value="1"/>
</dbReference>
<comment type="catalytic activity">
    <reaction evidence="1">
        <text>guanosine(46) in tRNA + S-adenosyl-L-methionine = N(7)-methylguanosine(46) in tRNA + S-adenosyl-L-homocysteine</text>
        <dbReference type="Rhea" id="RHEA:42708"/>
        <dbReference type="Rhea" id="RHEA-COMP:10188"/>
        <dbReference type="Rhea" id="RHEA-COMP:10189"/>
        <dbReference type="ChEBI" id="CHEBI:57856"/>
        <dbReference type="ChEBI" id="CHEBI:59789"/>
        <dbReference type="ChEBI" id="CHEBI:74269"/>
        <dbReference type="ChEBI" id="CHEBI:74480"/>
        <dbReference type="EC" id="2.1.1.33"/>
    </reaction>
</comment>
<evidence type="ECO:0000256" key="1">
    <source>
        <dbReference type="ARBA" id="ARBA00000142"/>
    </source>
</evidence>
<dbReference type="PROSITE" id="PS51625">
    <property type="entry name" value="SAM_MT_TRMB"/>
    <property type="match status" value="1"/>
</dbReference>
<keyword evidence="5" id="KW-0808">Transferase</keyword>
<keyword evidence="6" id="KW-0949">S-adenosyl-L-methionine</keyword>
<dbReference type="InterPro" id="IPR003358">
    <property type="entry name" value="tRNA_(Gua-N-7)_MeTrfase_Trmb"/>
</dbReference>
<organism evidence="9 10">
    <name type="scientific">Ferrimonas pelagia</name>
    <dbReference type="NCBI Taxonomy" id="1177826"/>
    <lineage>
        <taxon>Bacteria</taxon>
        <taxon>Pseudomonadati</taxon>
        <taxon>Pseudomonadota</taxon>
        <taxon>Gammaproteobacteria</taxon>
        <taxon>Alteromonadales</taxon>
        <taxon>Ferrimonadaceae</taxon>
        <taxon>Ferrimonas</taxon>
    </lineage>
</organism>
<dbReference type="PANTHER" id="PTHR23417">
    <property type="entry name" value="3-DEOXY-D-MANNO-OCTULOSONIC-ACID TRANSFERASE/TRNA GUANINE-N 7 - -METHYLTRANSFERASE"/>
    <property type="match status" value="1"/>
</dbReference>
<evidence type="ECO:0000313" key="9">
    <source>
        <dbReference type="EMBL" id="GAA4874094.1"/>
    </source>
</evidence>
<dbReference type="Pfam" id="PF02390">
    <property type="entry name" value="Methyltransf_4"/>
    <property type="match status" value="1"/>
</dbReference>
<feature type="compositionally biased region" description="Polar residues" evidence="8">
    <location>
        <begin position="1"/>
        <end position="16"/>
    </location>
</feature>
<dbReference type="Proteomes" id="UP001499988">
    <property type="component" value="Unassembled WGS sequence"/>
</dbReference>
<evidence type="ECO:0000256" key="7">
    <source>
        <dbReference type="ARBA" id="ARBA00022694"/>
    </source>
</evidence>
<evidence type="ECO:0000256" key="8">
    <source>
        <dbReference type="SAM" id="MobiDB-lite"/>
    </source>
</evidence>
<evidence type="ECO:0000256" key="6">
    <source>
        <dbReference type="ARBA" id="ARBA00022691"/>
    </source>
</evidence>
<keyword evidence="4" id="KW-0489">Methyltransferase</keyword>
<dbReference type="PANTHER" id="PTHR23417:SF14">
    <property type="entry name" value="PENTACOTRIPEPTIDE-REPEAT REGION OF PRORP DOMAIN-CONTAINING PROTEIN"/>
    <property type="match status" value="1"/>
</dbReference>
<comment type="function">
    <text evidence="2">Catalyzes the formation of N(7)-methylguanine at position 46 (m7G46) in tRNA.</text>
</comment>
<dbReference type="EMBL" id="BAABJZ010000006">
    <property type="protein sequence ID" value="GAA4874094.1"/>
    <property type="molecule type" value="Genomic_DNA"/>
</dbReference>
<name>A0ABP9EC43_9GAMM</name>
<feature type="region of interest" description="Disordered" evidence="8">
    <location>
        <begin position="1"/>
        <end position="20"/>
    </location>
</feature>
<comment type="caution">
    <text evidence="9">The sequence shown here is derived from an EMBL/GenBank/DDBJ whole genome shotgun (WGS) entry which is preliminary data.</text>
</comment>
<dbReference type="InterPro" id="IPR029063">
    <property type="entry name" value="SAM-dependent_MTases_sf"/>
</dbReference>
<dbReference type="RefSeq" id="WP_345332796.1">
    <property type="nucleotide sequence ID" value="NZ_BAABJZ010000006.1"/>
</dbReference>
<protein>
    <recommendedName>
        <fullName evidence="3">tRNA (guanine(46)-N(7))-methyltransferase</fullName>
        <ecNumber evidence="3">2.1.1.33</ecNumber>
    </recommendedName>
</protein>
<dbReference type="EC" id="2.1.1.33" evidence="3"/>
<keyword evidence="10" id="KW-1185">Reference proteome</keyword>
<dbReference type="SUPFAM" id="SSF53335">
    <property type="entry name" value="S-adenosyl-L-methionine-dependent methyltransferases"/>
    <property type="match status" value="1"/>
</dbReference>
<sequence length="223" mass="25008">MSTGDSRVIQSNQTGPHDNLIPTVKRHLAHEFRAPYADHSVALFEELKAWKEADGRPLVLDSCCGVGESTANLALLHPDALVLGLDKSAARVEKHSHYHAGVDNYRVVRGNLNDLWRLMVADGWQPTHHYILYPNPWPKSGHLQRRWHGGPLFSSILALGGQLELRSNWRLYLEEFSEALAVAGHEAHWHELPAGPALTPFERKYGQSGQSLHRIVCDLTKKS</sequence>
<evidence type="ECO:0000256" key="5">
    <source>
        <dbReference type="ARBA" id="ARBA00022679"/>
    </source>
</evidence>
<proteinExistence type="predicted"/>